<dbReference type="Gene3D" id="3.40.50.150">
    <property type="entry name" value="Vaccinia Virus protein VP39"/>
    <property type="match status" value="1"/>
</dbReference>
<keyword evidence="6" id="KW-1185">Reference proteome</keyword>
<reference evidence="6" key="1">
    <citation type="journal article" date="2019" name="Int. J. Syst. Evol. Microbiol.">
        <title>The Global Catalogue of Microorganisms (GCM) 10K type strain sequencing project: providing services to taxonomists for standard genome sequencing and annotation.</title>
        <authorList>
            <consortium name="The Broad Institute Genomics Platform"/>
            <consortium name="The Broad Institute Genome Sequencing Center for Infectious Disease"/>
            <person name="Wu L."/>
            <person name="Ma J."/>
        </authorList>
    </citation>
    <scope>NUCLEOTIDE SEQUENCE [LARGE SCALE GENOMIC DNA]</scope>
    <source>
        <strain evidence="6">JCM 16908</strain>
    </source>
</reference>
<evidence type="ECO:0000259" key="4">
    <source>
        <dbReference type="SMART" id="SM00828"/>
    </source>
</evidence>
<keyword evidence="1 5" id="KW-0489">Methyltransferase</keyword>
<accession>A0ABP7JCL0</accession>
<dbReference type="GO" id="GO:0008168">
    <property type="term" value="F:methyltransferase activity"/>
    <property type="evidence" value="ECO:0007669"/>
    <property type="project" value="UniProtKB-KW"/>
</dbReference>
<feature type="domain" description="Polyketide synthase-like methyltransferase" evidence="4">
    <location>
        <begin position="49"/>
        <end position="276"/>
    </location>
</feature>
<evidence type="ECO:0000313" key="6">
    <source>
        <dbReference type="Proteomes" id="UP001500888"/>
    </source>
</evidence>
<dbReference type="EMBL" id="BAAAZR010000052">
    <property type="protein sequence ID" value="GAA3841491.1"/>
    <property type="molecule type" value="Genomic_DNA"/>
</dbReference>
<dbReference type="SMART" id="SM00828">
    <property type="entry name" value="PKS_MT"/>
    <property type="match status" value="1"/>
</dbReference>
<name>A0ABP7JCL0_9ACTN</name>
<dbReference type="RefSeq" id="WP_344951980.1">
    <property type="nucleotide sequence ID" value="NZ_BAAAZR010000052.1"/>
</dbReference>
<dbReference type="PANTHER" id="PTHR44068:SF11">
    <property type="entry name" value="GERANYL DIPHOSPHATE 2-C-METHYLTRANSFERASE"/>
    <property type="match status" value="1"/>
</dbReference>
<dbReference type="Pfam" id="PF08241">
    <property type="entry name" value="Methyltransf_11"/>
    <property type="match status" value="1"/>
</dbReference>
<dbReference type="PANTHER" id="PTHR44068">
    <property type="entry name" value="ZGC:194242"/>
    <property type="match status" value="1"/>
</dbReference>
<evidence type="ECO:0000256" key="2">
    <source>
        <dbReference type="ARBA" id="ARBA00022679"/>
    </source>
</evidence>
<protein>
    <submittedName>
        <fullName evidence="5">27-O-demethylrifamycin SV methyltransferase</fullName>
    </submittedName>
</protein>
<dbReference type="InterPro" id="IPR050447">
    <property type="entry name" value="Erg6_SMT_methyltransf"/>
</dbReference>
<dbReference type="InterPro" id="IPR029063">
    <property type="entry name" value="SAM-dependent_MTases_sf"/>
</dbReference>
<proteinExistence type="predicted"/>
<keyword evidence="3" id="KW-0949">S-adenosyl-L-methionine</keyword>
<dbReference type="InterPro" id="IPR020803">
    <property type="entry name" value="MeTfrase_dom"/>
</dbReference>
<keyword evidence="2" id="KW-0808">Transferase</keyword>
<comment type="caution">
    <text evidence="5">The sequence shown here is derived from an EMBL/GenBank/DDBJ whole genome shotgun (WGS) entry which is preliminary data.</text>
</comment>
<evidence type="ECO:0000313" key="5">
    <source>
        <dbReference type="EMBL" id="GAA3841491.1"/>
    </source>
</evidence>
<dbReference type="Proteomes" id="UP001500888">
    <property type="component" value="Unassembled WGS sequence"/>
</dbReference>
<dbReference type="CDD" id="cd02440">
    <property type="entry name" value="AdoMet_MTases"/>
    <property type="match status" value="1"/>
</dbReference>
<sequence>MSPQRVTMTPEEVGRFFDEKGDVLGDLLGGNIHFGYWLGPDDTSTFAEAGERLTDHMIEILAPRPGERILDLGSGRGRPAIRLARAADVRIVGISISKRDVEVSTRLARSEGLADRVTFQHADAMDLPFEPGSFDAVWALESLLHMPDRLHVLKNIATVLKPGGRLVLCDLSGVTPATEEARDVLDAVLRDWAVESLIGVDDYAKLVTEAGLDLKRIIDVSERTRYSSTRAVRMFEETMKAQGISVESVDLPMDLMERSFAALEHMGYLIVSAERPPA</sequence>
<dbReference type="InterPro" id="IPR013216">
    <property type="entry name" value="Methyltransf_11"/>
</dbReference>
<organism evidence="5 6">
    <name type="scientific">Sphaerisporangium flaviroseum</name>
    <dbReference type="NCBI Taxonomy" id="509199"/>
    <lineage>
        <taxon>Bacteria</taxon>
        <taxon>Bacillati</taxon>
        <taxon>Actinomycetota</taxon>
        <taxon>Actinomycetes</taxon>
        <taxon>Streptosporangiales</taxon>
        <taxon>Streptosporangiaceae</taxon>
        <taxon>Sphaerisporangium</taxon>
    </lineage>
</organism>
<evidence type="ECO:0000256" key="1">
    <source>
        <dbReference type="ARBA" id="ARBA00022603"/>
    </source>
</evidence>
<dbReference type="GO" id="GO:0032259">
    <property type="term" value="P:methylation"/>
    <property type="evidence" value="ECO:0007669"/>
    <property type="project" value="UniProtKB-KW"/>
</dbReference>
<evidence type="ECO:0000256" key="3">
    <source>
        <dbReference type="ARBA" id="ARBA00022691"/>
    </source>
</evidence>
<dbReference type="SUPFAM" id="SSF53335">
    <property type="entry name" value="S-adenosyl-L-methionine-dependent methyltransferases"/>
    <property type="match status" value="1"/>
</dbReference>
<gene>
    <name evidence="5" type="ORF">GCM10022226_74950</name>
</gene>